<dbReference type="Proteomes" id="UP000239576">
    <property type="component" value="Unassembled WGS sequence"/>
</dbReference>
<name>A0A2T1E6X5_9CYAN</name>
<reference evidence="2" key="1">
    <citation type="submission" date="2018-02" db="EMBL/GenBank/DDBJ databases">
        <authorList>
            <person name="Moore K."/>
            <person name="Momper L."/>
        </authorList>
    </citation>
    <scope>NUCLEOTIDE SEQUENCE [LARGE SCALE GENOMIC DNA]</scope>
    <source>
        <strain evidence="2">ULC18</strain>
    </source>
</reference>
<keyword evidence="2" id="KW-1185">Reference proteome</keyword>
<dbReference type="AlphaFoldDB" id="A0A2T1E6X5"/>
<dbReference type="PROSITE" id="PS51257">
    <property type="entry name" value="PROKAR_LIPOPROTEIN"/>
    <property type="match status" value="1"/>
</dbReference>
<dbReference type="EMBL" id="PVWK01000079">
    <property type="protein sequence ID" value="PSB28492.1"/>
    <property type="molecule type" value="Genomic_DNA"/>
</dbReference>
<organism evidence="1 2">
    <name type="scientific">Stenomitos frigidus ULC18</name>
    <dbReference type="NCBI Taxonomy" id="2107698"/>
    <lineage>
        <taxon>Bacteria</taxon>
        <taxon>Bacillati</taxon>
        <taxon>Cyanobacteriota</taxon>
        <taxon>Cyanophyceae</taxon>
        <taxon>Leptolyngbyales</taxon>
        <taxon>Leptolyngbyaceae</taxon>
        <taxon>Stenomitos</taxon>
    </lineage>
</organism>
<evidence type="ECO:0000313" key="2">
    <source>
        <dbReference type="Proteomes" id="UP000239576"/>
    </source>
</evidence>
<evidence type="ECO:0000313" key="1">
    <source>
        <dbReference type="EMBL" id="PSB28492.1"/>
    </source>
</evidence>
<accession>A0A2T1E6X5</accession>
<proteinExistence type="predicted"/>
<reference evidence="1 2" key="2">
    <citation type="submission" date="2018-03" db="EMBL/GenBank/DDBJ databases">
        <title>The ancient ancestry and fast evolution of plastids.</title>
        <authorList>
            <person name="Moore K.R."/>
            <person name="Magnabosco C."/>
            <person name="Momper L."/>
            <person name="Gold D.A."/>
            <person name="Bosak T."/>
            <person name="Fournier G.P."/>
        </authorList>
    </citation>
    <scope>NUCLEOTIDE SEQUENCE [LARGE SCALE GENOMIC DNA]</scope>
    <source>
        <strain evidence="1 2">ULC18</strain>
    </source>
</reference>
<protein>
    <recommendedName>
        <fullName evidence="3">Transposase</fullName>
    </recommendedName>
</protein>
<comment type="caution">
    <text evidence="1">The sequence shown here is derived from an EMBL/GenBank/DDBJ whole genome shotgun (WGS) entry which is preliminary data.</text>
</comment>
<evidence type="ECO:0008006" key="3">
    <source>
        <dbReference type="Google" id="ProtNLM"/>
    </source>
</evidence>
<gene>
    <name evidence="1" type="ORF">C7B82_13580</name>
</gene>
<sequence>MSRGKRSPPHLLSDEKHTWWLGERVYVATTVATGCISGAELSPTAGTEDLHRVLAQVEADLAELQKPISPTTVTPLFLTEGSP</sequence>